<sequence>MWDRVKALKNESAVLGYKVLYKHEGQSVTEGSGKGPNLHQPAPTQGQWLRRAGDPFLGGGGVMGRLVRLLFPVIQELE</sequence>
<evidence type="ECO:0000256" key="1">
    <source>
        <dbReference type="SAM" id="MobiDB-lite"/>
    </source>
</evidence>
<evidence type="ECO:0000313" key="3">
    <source>
        <dbReference type="Proteomes" id="UP001152622"/>
    </source>
</evidence>
<proteinExistence type="predicted"/>
<dbReference type="EMBL" id="JAINUF010000005">
    <property type="protein sequence ID" value="KAJ8360532.1"/>
    <property type="molecule type" value="Genomic_DNA"/>
</dbReference>
<protein>
    <submittedName>
        <fullName evidence="2">Uncharacterized protein</fullName>
    </submittedName>
</protein>
<feature type="region of interest" description="Disordered" evidence="1">
    <location>
        <begin position="26"/>
        <end position="50"/>
    </location>
</feature>
<dbReference type="AlphaFoldDB" id="A0A9Q1FKA6"/>
<reference evidence="2" key="1">
    <citation type="journal article" date="2023" name="Science">
        <title>Genome structures resolve the early diversification of teleost fishes.</title>
        <authorList>
            <person name="Parey E."/>
            <person name="Louis A."/>
            <person name="Montfort J."/>
            <person name="Bouchez O."/>
            <person name="Roques C."/>
            <person name="Iampietro C."/>
            <person name="Lluch J."/>
            <person name="Castinel A."/>
            <person name="Donnadieu C."/>
            <person name="Desvignes T."/>
            <person name="Floi Bucao C."/>
            <person name="Jouanno E."/>
            <person name="Wen M."/>
            <person name="Mejri S."/>
            <person name="Dirks R."/>
            <person name="Jansen H."/>
            <person name="Henkel C."/>
            <person name="Chen W.J."/>
            <person name="Zahm M."/>
            <person name="Cabau C."/>
            <person name="Klopp C."/>
            <person name="Thompson A.W."/>
            <person name="Robinson-Rechavi M."/>
            <person name="Braasch I."/>
            <person name="Lecointre G."/>
            <person name="Bobe J."/>
            <person name="Postlethwait J.H."/>
            <person name="Berthelot C."/>
            <person name="Roest Crollius H."/>
            <person name="Guiguen Y."/>
        </authorList>
    </citation>
    <scope>NUCLEOTIDE SEQUENCE</scope>
    <source>
        <strain evidence="2">WJC10195</strain>
    </source>
</reference>
<gene>
    <name evidence="2" type="ORF">SKAU_G00170570</name>
</gene>
<comment type="caution">
    <text evidence="2">The sequence shown here is derived from an EMBL/GenBank/DDBJ whole genome shotgun (WGS) entry which is preliminary data.</text>
</comment>
<organism evidence="2 3">
    <name type="scientific">Synaphobranchus kaupii</name>
    <name type="common">Kaup's arrowtooth eel</name>
    <dbReference type="NCBI Taxonomy" id="118154"/>
    <lineage>
        <taxon>Eukaryota</taxon>
        <taxon>Metazoa</taxon>
        <taxon>Chordata</taxon>
        <taxon>Craniata</taxon>
        <taxon>Vertebrata</taxon>
        <taxon>Euteleostomi</taxon>
        <taxon>Actinopterygii</taxon>
        <taxon>Neopterygii</taxon>
        <taxon>Teleostei</taxon>
        <taxon>Anguilliformes</taxon>
        <taxon>Synaphobranchidae</taxon>
        <taxon>Synaphobranchus</taxon>
    </lineage>
</organism>
<keyword evidence="3" id="KW-1185">Reference proteome</keyword>
<dbReference type="Proteomes" id="UP001152622">
    <property type="component" value="Chromosome 5"/>
</dbReference>
<dbReference type="OrthoDB" id="6418794at2759"/>
<evidence type="ECO:0000313" key="2">
    <source>
        <dbReference type="EMBL" id="KAJ8360532.1"/>
    </source>
</evidence>
<name>A0A9Q1FKA6_SYNKA</name>
<accession>A0A9Q1FKA6</accession>